<keyword evidence="1" id="KW-1133">Transmembrane helix</keyword>
<organism evidence="2 3">
    <name type="scientific">Ditylenchus dipsaci</name>
    <dbReference type="NCBI Taxonomy" id="166011"/>
    <lineage>
        <taxon>Eukaryota</taxon>
        <taxon>Metazoa</taxon>
        <taxon>Ecdysozoa</taxon>
        <taxon>Nematoda</taxon>
        <taxon>Chromadorea</taxon>
        <taxon>Rhabditida</taxon>
        <taxon>Tylenchina</taxon>
        <taxon>Tylenchomorpha</taxon>
        <taxon>Sphaerularioidea</taxon>
        <taxon>Anguinidae</taxon>
        <taxon>Anguininae</taxon>
        <taxon>Ditylenchus</taxon>
    </lineage>
</organism>
<keyword evidence="2" id="KW-1185">Reference proteome</keyword>
<evidence type="ECO:0000313" key="3">
    <source>
        <dbReference type="WBParaSite" id="jg13820"/>
    </source>
</evidence>
<keyword evidence="1" id="KW-0472">Membrane</keyword>
<sequence length="75" mass="8465">MSAAVVHGFFKEGGLHFAKLGMCATVFCAVQVLAAQLNCLLYRLTIVIPYRRIHEASPSFFLFQHTTHFATSWYV</sequence>
<keyword evidence="1" id="KW-0812">Transmembrane</keyword>
<evidence type="ECO:0000256" key="1">
    <source>
        <dbReference type="SAM" id="Phobius"/>
    </source>
</evidence>
<dbReference type="AlphaFoldDB" id="A0A915CZK3"/>
<proteinExistence type="predicted"/>
<name>A0A915CZK3_9BILA</name>
<reference evidence="3" key="1">
    <citation type="submission" date="2022-11" db="UniProtKB">
        <authorList>
            <consortium name="WormBaseParasite"/>
        </authorList>
    </citation>
    <scope>IDENTIFICATION</scope>
</reference>
<dbReference type="Proteomes" id="UP000887574">
    <property type="component" value="Unplaced"/>
</dbReference>
<protein>
    <submittedName>
        <fullName evidence="3">Secreted protein</fullName>
    </submittedName>
</protein>
<feature type="transmembrane region" description="Helical" evidence="1">
    <location>
        <begin position="17"/>
        <end position="42"/>
    </location>
</feature>
<evidence type="ECO:0000313" key="2">
    <source>
        <dbReference type="Proteomes" id="UP000887574"/>
    </source>
</evidence>
<dbReference type="WBParaSite" id="jg13820">
    <property type="protein sequence ID" value="jg13820"/>
    <property type="gene ID" value="jg13820"/>
</dbReference>
<accession>A0A915CZK3</accession>